<evidence type="ECO:0000313" key="1">
    <source>
        <dbReference type="EMBL" id="GGB91242.1"/>
    </source>
</evidence>
<evidence type="ECO:0000313" key="2">
    <source>
        <dbReference type="Proteomes" id="UP000628079"/>
    </source>
</evidence>
<reference evidence="1" key="2">
    <citation type="submission" date="2020-09" db="EMBL/GenBank/DDBJ databases">
        <authorList>
            <person name="Sun Q."/>
            <person name="Zhou Y."/>
        </authorList>
    </citation>
    <scope>NUCLEOTIDE SEQUENCE</scope>
    <source>
        <strain evidence="1">CGMCC 1.10749</strain>
    </source>
</reference>
<comment type="caution">
    <text evidence="1">The sequence shown here is derived from an EMBL/GenBank/DDBJ whole genome shotgun (WGS) entry which is preliminary data.</text>
</comment>
<gene>
    <name evidence="1" type="ORF">GCM10011314_33860</name>
</gene>
<dbReference type="AlphaFoldDB" id="A0A8H9FVC2"/>
<dbReference type="EMBL" id="BMEA01000007">
    <property type="protein sequence ID" value="GGB91242.1"/>
    <property type="molecule type" value="Genomic_DNA"/>
</dbReference>
<accession>A0A8H9FVC2</accession>
<organism evidence="1 2">
    <name type="scientific">Knoellia flava</name>
    <dbReference type="NCBI Taxonomy" id="913969"/>
    <lineage>
        <taxon>Bacteria</taxon>
        <taxon>Bacillati</taxon>
        <taxon>Actinomycetota</taxon>
        <taxon>Actinomycetes</taxon>
        <taxon>Micrococcales</taxon>
        <taxon>Intrasporangiaceae</taxon>
        <taxon>Knoellia</taxon>
    </lineage>
</organism>
<name>A0A8H9FVC2_9MICO</name>
<dbReference type="RefSeq" id="WP_156971654.1">
    <property type="nucleotide sequence ID" value="NZ_BMEA01000007.1"/>
</dbReference>
<proteinExistence type="predicted"/>
<dbReference type="Proteomes" id="UP000628079">
    <property type="component" value="Unassembled WGS sequence"/>
</dbReference>
<sequence length="312" mass="34266">MLPDDPADLILGKTYGSEGTAQRYLCALLISGSSYGYHKSWALTERGARFVAGLYSRKFGNPPPGLPQFWNEMNLRAVGAHDEQAVDYGFIWPEVHFLVELKTLGSSHRPGQLTEYLVRARHHNPGPSIDLLYLTQPMAAAIPDDMPERCRFAHLTWLEAMEVANEVWADSTDPREVRCLALLREHLDREGALAAGPTPTKRTTAGEAATANDLPEEWEQVLHGAVLAAAQAAAGRRTAVDVPEALVTDSAIAARLRQVRGLLEDRIDGDARLAGVKVWEWTSRTGGRAYTEVGERVGVELRLTPPSTRTPV</sequence>
<protein>
    <submittedName>
        <fullName evidence="1">Uncharacterized protein</fullName>
    </submittedName>
</protein>
<reference evidence="1" key="1">
    <citation type="journal article" date="2014" name="Int. J. Syst. Evol. Microbiol.">
        <title>Complete genome sequence of Corynebacterium casei LMG S-19264T (=DSM 44701T), isolated from a smear-ripened cheese.</title>
        <authorList>
            <consortium name="US DOE Joint Genome Institute (JGI-PGF)"/>
            <person name="Walter F."/>
            <person name="Albersmeier A."/>
            <person name="Kalinowski J."/>
            <person name="Ruckert C."/>
        </authorList>
    </citation>
    <scope>NUCLEOTIDE SEQUENCE</scope>
    <source>
        <strain evidence="1">CGMCC 1.10749</strain>
    </source>
</reference>